<comment type="catalytic activity">
    <reaction evidence="9">
        <text>adenosine + phosphate = alpha-D-ribose 1-phosphate + adenine</text>
        <dbReference type="Rhea" id="RHEA:27642"/>
        <dbReference type="ChEBI" id="CHEBI:16335"/>
        <dbReference type="ChEBI" id="CHEBI:16708"/>
        <dbReference type="ChEBI" id="CHEBI:43474"/>
        <dbReference type="ChEBI" id="CHEBI:57720"/>
        <dbReference type="EC" id="2.4.2.1"/>
    </reaction>
    <physiologicalReaction direction="left-to-right" evidence="9">
        <dbReference type="Rhea" id="RHEA:27643"/>
    </physiologicalReaction>
</comment>
<dbReference type="OrthoDB" id="4279at2"/>
<dbReference type="Gene3D" id="3.60.140.10">
    <property type="entry name" value="CNF1/YfiH-like putative cysteine hydrolases"/>
    <property type="match status" value="1"/>
</dbReference>
<dbReference type="EMBL" id="QVLU01000023">
    <property type="protein sequence ID" value="RGE67603.1"/>
    <property type="molecule type" value="Genomic_DNA"/>
</dbReference>
<evidence type="ECO:0000313" key="15">
    <source>
        <dbReference type="Proteomes" id="UP000261166"/>
    </source>
</evidence>
<accession>A0A3E3IKK9</accession>
<dbReference type="InterPro" id="IPR038371">
    <property type="entry name" value="Cu_polyphenol_OxRdtase_sf"/>
</dbReference>
<sequence>MAQTVKGGAEFLSFPEIEKTGVVRHLMSTRLGGVSEGDLWSMNVSYSRGDRKENVDENYRRIAEALGCGMEDFVFSDQTHTTNIRHVTGEDRGKGILRPRDYTDVDGMITDEPGIVLSTFYADCVPLLFVDPVKKAVGLSHSGWKGTAGCMGRKTVEAMQEAFGSRPEDILAGIGPSICRDCYEVSKDVAEVFQALFAEDIMRKTGVGIREILEEKGNEKYQLDLWKANEAICLSAGISPEHISVTDVCTCCNPTYLFSHRASNGRRGNLGMFVVLN</sequence>
<dbReference type="GO" id="GO:0017061">
    <property type="term" value="F:S-methyl-5-thioadenosine phosphorylase activity"/>
    <property type="evidence" value="ECO:0007669"/>
    <property type="project" value="UniProtKB-EC"/>
</dbReference>
<dbReference type="CDD" id="cd16833">
    <property type="entry name" value="YfiH"/>
    <property type="match status" value="1"/>
</dbReference>
<protein>
    <recommendedName>
        <fullName evidence="11">Purine nucleoside phosphorylase</fullName>
    </recommendedName>
</protein>
<evidence type="ECO:0000256" key="5">
    <source>
        <dbReference type="ARBA" id="ARBA00022723"/>
    </source>
</evidence>
<keyword evidence="5" id="KW-0479">Metal-binding</keyword>
<dbReference type="Proteomes" id="UP000261166">
    <property type="component" value="Unassembled WGS sequence"/>
</dbReference>
<keyword evidence="6" id="KW-0378">Hydrolase</keyword>
<comment type="similarity">
    <text evidence="3 11">Belongs to the purine nucleoside phosphorylase YfiH/LACC1 family.</text>
</comment>
<dbReference type="SUPFAM" id="SSF64438">
    <property type="entry name" value="CNF1/YfiH-like putative cysteine hydrolases"/>
    <property type="match status" value="1"/>
</dbReference>
<evidence type="ECO:0000256" key="2">
    <source>
        <dbReference type="ARBA" id="ARBA00003215"/>
    </source>
</evidence>
<evidence type="ECO:0000256" key="3">
    <source>
        <dbReference type="ARBA" id="ARBA00007353"/>
    </source>
</evidence>
<evidence type="ECO:0000256" key="8">
    <source>
        <dbReference type="ARBA" id="ARBA00047989"/>
    </source>
</evidence>
<dbReference type="NCBIfam" id="TIGR00726">
    <property type="entry name" value="peptidoglycan editing factor PgeF"/>
    <property type="match status" value="1"/>
</dbReference>
<dbReference type="GO" id="GO:0005507">
    <property type="term" value="F:copper ion binding"/>
    <property type="evidence" value="ECO:0007669"/>
    <property type="project" value="TreeGrafter"/>
</dbReference>
<evidence type="ECO:0000313" key="13">
    <source>
        <dbReference type="EMBL" id="RGE67603.1"/>
    </source>
</evidence>
<keyword evidence="4" id="KW-0808">Transferase</keyword>
<dbReference type="PANTHER" id="PTHR30616">
    <property type="entry name" value="UNCHARACTERIZED PROTEIN YFIH"/>
    <property type="match status" value="1"/>
</dbReference>
<evidence type="ECO:0000256" key="9">
    <source>
        <dbReference type="ARBA" id="ARBA00048968"/>
    </source>
</evidence>
<comment type="catalytic activity">
    <reaction evidence="10">
        <text>S-methyl-5'-thioadenosine + phosphate = 5-(methylsulfanyl)-alpha-D-ribose 1-phosphate + adenine</text>
        <dbReference type="Rhea" id="RHEA:11852"/>
        <dbReference type="ChEBI" id="CHEBI:16708"/>
        <dbReference type="ChEBI" id="CHEBI:17509"/>
        <dbReference type="ChEBI" id="CHEBI:43474"/>
        <dbReference type="ChEBI" id="CHEBI:58533"/>
        <dbReference type="EC" id="2.4.2.28"/>
    </reaction>
    <physiologicalReaction direction="left-to-right" evidence="10">
        <dbReference type="Rhea" id="RHEA:11853"/>
    </physiologicalReaction>
</comment>
<keyword evidence="7" id="KW-0862">Zinc</keyword>
<dbReference type="InterPro" id="IPR011324">
    <property type="entry name" value="Cytotoxic_necrot_fac-like_cat"/>
</dbReference>
<evidence type="ECO:0000256" key="10">
    <source>
        <dbReference type="ARBA" id="ARBA00049893"/>
    </source>
</evidence>
<evidence type="ECO:0000256" key="1">
    <source>
        <dbReference type="ARBA" id="ARBA00000553"/>
    </source>
</evidence>
<organism evidence="13 15">
    <name type="scientific">Eisenbergiella massiliensis</name>
    <dbReference type="NCBI Taxonomy" id="1720294"/>
    <lineage>
        <taxon>Bacteria</taxon>
        <taxon>Bacillati</taxon>
        <taxon>Bacillota</taxon>
        <taxon>Clostridia</taxon>
        <taxon>Lachnospirales</taxon>
        <taxon>Lachnospiraceae</taxon>
        <taxon>Eisenbergiella</taxon>
    </lineage>
</organism>
<comment type="caution">
    <text evidence="13">The sequence shown here is derived from an EMBL/GenBank/DDBJ whole genome shotgun (WGS) entry which is preliminary data.</text>
</comment>
<gene>
    <name evidence="13" type="primary">pgeF</name>
    <name evidence="13" type="ORF">DWY69_21700</name>
    <name evidence="12" type="ORF">DXC51_18570</name>
</gene>
<evidence type="ECO:0000256" key="11">
    <source>
        <dbReference type="RuleBase" id="RU361274"/>
    </source>
</evidence>
<reference evidence="14 15" key="1">
    <citation type="submission" date="2018-08" db="EMBL/GenBank/DDBJ databases">
        <title>A genome reference for cultivated species of the human gut microbiota.</title>
        <authorList>
            <person name="Zou Y."/>
            <person name="Xue W."/>
            <person name="Luo G."/>
        </authorList>
    </citation>
    <scope>NUCLEOTIDE SEQUENCE [LARGE SCALE GENOMIC DNA]</scope>
    <source>
        <strain evidence="13 15">AF26-4BH</strain>
        <strain evidence="12 14">TF05-5AC</strain>
    </source>
</reference>
<evidence type="ECO:0000313" key="14">
    <source>
        <dbReference type="Proteomes" id="UP000260812"/>
    </source>
</evidence>
<name>A0A3E3IKK9_9FIRM</name>
<proteinExistence type="inferred from homology"/>
<dbReference type="Proteomes" id="UP000260812">
    <property type="component" value="Unassembled WGS sequence"/>
</dbReference>
<dbReference type="EMBL" id="QVLV01000014">
    <property type="protein sequence ID" value="RGE57777.1"/>
    <property type="molecule type" value="Genomic_DNA"/>
</dbReference>
<evidence type="ECO:0000256" key="4">
    <source>
        <dbReference type="ARBA" id="ARBA00022679"/>
    </source>
</evidence>
<evidence type="ECO:0000256" key="7">
    <source>
        <dbReference type="ARBA" id="ARBA00022833"/>
    </source>
</evidence>
<comment type="catalytic activity">
    <reaction evidence="8">
        <text>adenosine + H2O + H(+) = inosine + NH4(+)</text>
        <dbReference type="Rhea" id="RHEA:24408"/>
        <dbReference type="ChEBI" id="CHEBI:15377"/>
        <dbReference type="ChEBI" id="CHEBI:15378"/>
        <dbReference type="ChEBI" id="CHEBI:16335"/>
        <dbReference type="ChEBI" id="CHEBI:17596"/>
        <dbReference type="ChEBI" id="CHEBI:28938"/>
        <dbReference type="EC" id="3.5.4.4"/>
    </reaction>
    <physiologicalReaction direction="left-to-right" evidence="8">
        <dbReference type="Rhea" id="RHEA:24409"/>
    </physiologicalReaction>
</comment>
<comment type="function">
    <text evidence="2">Purine nucleoside enzyme that catalyzes the phosphorolysis of adenosine and inosine nucleosides, yielding D-ribose 1-phosphate and the respective free bases, adenine and hypoxanthine. Also catalyzes the phosphorolysis of S-methyl-5'-thioadenosine into adenine and S-methyl-5-thio-alpha-D-ribose 1-phosphate. Also has adenosine deaminase activity.</text>
</comment>
<dbReference type="AlphaFoldDB" id="A0A3E3IKK9"/>
<evidence type="ECO:0000313" key="12">
    <source>
        <dbReference type="EMBL" id="RGE57777.1"/>
    </source>
</evidence>
<dbReference type="Pfam" id="PF02578">
    <property type="entry name" value="Cu-oxidase_4"/>
    <property type="match status" value="1"/>
</dbReference>
<dbReference type="GO" id="GO:0016787">
    <property type="term" value="F:hydrolase activity"/>
    <property type="evidence" value="ECO:0007669"/>
    <property type="project" value="UniProtKB-KW"/>
</dbReference>
<keyword evidence="14" id="KW-1185">Reference proteome</keyword>
<comment type="catalytic activity">
    <reaction evidence="1">
        <text>inosine + phosphate = alpha-D-ribose 1-phosphate + hypoxanthine</text>
        <dbReference type="Rhea" id="RHEA:27646"/>
        <dbReference type="ChEBI" id="CHEBI:17368"/>
        <dbReference type="ChEBI" id="CHEBI:17596"/>
        <dbReference type="ChEBI" id="CHEBI:43474"/>
        <dbReference type="ChEBI" id="CHEBI:57720"/>
        <dbReference type="EC" id="2.4.2.1"/>
    </reaction>
    <physiologicalReaction direction="left-to-right" evidence="1">
        <dbReference type="Rhea" id="RHEA:27647"/>
    </physiologicalReaction>
</comment>
<evidence type="ECO:0000256" key="6">
    <source>
        <dbReference type="ARBA" id="ARBA00022801"/>
    </source>
</evidence>
<dbReference type="PANTHER" id="PTHR30616:SF2">
    <property type="entry name" value="PURINE NUCLEOSIDE PHOSPHORYLASE LACC1"/>
    <property type="match status" value="1"/>
</dbReference>
<dbReference type="InterPro" id="IPR003730">
    <property type="entry name" value="Cu_polyphenol_OxRdtase"/>
</dbReference>